<accession>A0A532V0K6</accession>
<evidence type="ECO:0000256" key="1">
    <source>
        <dbReference type="SAM" id="SignalP"/>
    </source>
</evidence>
<dbReference type="SUPFAM" id="SSF49265">
    <property type="entry name" value="Fibronectin type III"/>
    <property type="match status" value="1"/>
</dbReference>
<organism evidence="2 3">
    <name type="scientific">candidate division LCP-89 bacterium B3_LCP</name>
    <dbReference type="NCBI Taxonomy" id="2012998"/>
    <lineage>
        <taxon>Bacteria</taxon>
        <taxon>Pseudomonadati</taxon>
        <taxon>Bacteria division LCP-89</taxon>
    </lineage>
</organism>
<comment type="caution">
    <text evidence="2">The sequence shown here is derived from an EMBL/GenBank/DDBJ whole genome shotgun (WGS) entry which is preliminary data.</text>
</comment>
<proteinExistence type="predicted"/>
<feature type="signal peptide" evidence="1">
    <location>
        <begin position="1"/>
        <end position="24"/>
    </location>
</feature>
<dbReference type="InterPro" id="IPR036116">
    <property type="entry name" value="FN3_sf"/>
</dbReference>
<dbReference type="InterPro" id="IPR013783">
    <property type="entry name" value="Ig-like_fold"/>
</dbReference>
<feature type="chain" id="PRO_5022158835" description="Fibronectin type-III domain-containing protein" evidence="1">
    <location>
        <begin position="25"/>
        <end position="419"/>
    </location>
</feature>
<dbReference type="AlphaFoldDB" id="A0A532V0K6"/>
<reference evidence="2 3" key="1">
    <citation type="submission" date="2017-06" db="EMBL/GenBank/DDBJ databases">
        <title>Novel microbial phyla capable of carbon fixation and sulfur reduction in deep-sea sediments.</title>
        <authorList>
            <person name="Huang J."/>
            <person name="Baker B."/>
            <person name="Wang Y."/>
        </authorList>
    </citation>
    <scope>NUCLEOTIDE SEQUENCE [LARGE SCALE GENOMIC DNA]</scope>
    <source>
        <strain evidence="2">B3_LCP</strain>
    </source>
</reference>
<evidence type="ECO:0000313" key="3">
    <source>
        <dbReference type="Proteomes" id="UP000319619"/>
    </source>
</evidence>
<dbReference type="PROSITE" id="PS51257">
    <property type="entry name" value="PROKAR_LIPOPROTEIN"/>
    <property type="match status" value="1"/>
</dbReference>
<keyword evidence="1" id="KW-0732">Signal</keyword>
<protein>
    <recommendedName>
        <fullName evidence="4">Fibronectin type-III domain-containing protein</fullName>
    </recommendedName>
</protein>
<evidence type="ECO:0000313" key="2">
    <source>
        <dbReference type="EMBL" id="TKJ40721.1"/>
    </source>
</evidence>
<evidence type="ECO:0008006" key="4">
    <source>
        <dbReference type="Google" id="ProtNLM"/>
    </source>
</evidence>
<sequence>MKTHIMSCAIMLSCCFLIFGCNLSGDEESNLYGFVSEEPGGSNSAMINMTGGTVTYGSAGLFFPEGALYNPTNITLGIPQVEPTYTLPEEIEQIGYIYEAMPTGTTIGTSFSVTIGYDNAYLENYNESTLTLWIINEMDQVLEELEDVSVDAESNYVVGLADRLGFFVMTVSTEGVVTLSAPELIAPHAGAVDTPLDVTFRWESMVGALSYHMQVAADEEFASLICNEQGVSGNLHGIAGFEPSTDHYWRVKVSNIYGTSSWSEAGLFTTGDGSPSNSIEGTWEYVSGEFSYMVTESHTCFIDSWGTLVLSIGGGMFDIEGVLSFHEELYNVVLWEIEDEETYLISINEEGTYTVEDNTIPVYPYDQMLRMEITDSVDPDRIGLVEEKIFDISSDSLMLILPVTLLDNWGNGTSYYYRL</sequence>
<dbReference type="Proteomes" id="UP000319619">
    <property type="component" value="Unassembled WGS sequence"/>
</dbReference>
<dbReference type="EMBL" id="NJBN01000004">
    <property type="protein sequence ID" value="TKJ40721.1"/>
    <property type="molecule type" value="Genomic_DNA"/>
</dbReference>
<gene>
    <name evidence="2" type="ORF">CEE37_07090</name>
</gene>
<dbReference type="Gene3D" id="2.60.40.10">
    <property type="entry name" value="Immunoglobulins"/>
    <property type="match status" value="1"/>
</dbReference>
<name>A0A532V0K6_UNCL8</name>